<protein>
    <submittedName>
        <fullName evidence="1">Uncharacterized protein</fullName>
    </submittedName>
</protein>
<evidence type="ECO:0000313" key="2">
    <source>
        <dbReference type="Proteomes" id="UP000184171"/>
    </source>
</evidence>
<name>A0A1M6IB74_MALRU</name>
<evidence type="ECO:0000313" key="1">
    <source>
        <dbReference type="EMBL" id="SHJ31626.1"/>
    </source>
</evidence>
<proteinExistence type="predicted"/>
<accession>A0A1M6IB74</accession>
<reference evidence="1 2" key="1">
    <citation type="submission" date="2016-11" db="EMBL/GenBank/DDBJ databases">
        <authorList>
            <person name="Jaros S."/>
            <person name="Januszkiewicz K."/>
            <person name="Wedrychowicz H."/>
        </authorList>
    </citation>
    <scope>NUCLEOTIDE SEQUENCE [LARGE SCALE GENOMIC DNA]</scope>
    <source>
        <strain evidence="1 2">DSM 5091</strain>
    </source>
</reference>
<dbReference type="RefSeq" id="WP_072908608.1">
    <property type="nucleotide sequence ID" value="NZ_FQZT01000006.1"/>
</dbReference>
<gene>
    <name evidence="1" type="ORF">SAMN02745165_02094</name>
</gene>
<sequence>MHLQNEKNTVVNLVLHCKYCHPLSGCILAEYKGKKKSEIKGCLSQLSDSAFARILSFHESCPYRNRLAI</sequence>
<organism evidence="1 2">
    <name type="scientific">Malonomonas rubra DSM 5091</name>
    <dbReference type="NCBI Taxonomy" id="1122189"/>
    <lineage>
        <taxon>Bacteria</taxon>
        <taxon>Pseudomonadati</taxon>
        <taxon>Thermodesulfobacteriota</taxon>
        <taxon>Desulfuromonadia</taxon>
        <taxon>Desulfuromonadales</taxon>
        <taxon>Geopsychrobacteraceae</taxon>
        <taxon>Malonomonas</taxon>
    </lineage>
</organism>
<dbReference type="EMBL" id="FQZT01000006">
    <property type="protein sequence ID" value="SHJ31626.1"/>
    <property type="molecule type" value="Genomic_DNA"/>
</dbReference>
<dbReference type="Proteomes" id="UP000184171">
    <property type="component" value="Unassembled WGS sequence"/>
</dbReference>
<dbReference type="AlphaFoldDB" id="A0A1M6IB74"/>
<keyword evidence="2" id="KW-1185">Reference proteome</keyword>